<reference evidence="3 4" key="1">
    <citation type="journal article" date="2014" name="Genome Biol. Evol.">
        <title>The genome of the myxosporean Thelohanellus kitauei shows adaptations to nutrient acquisition within its fish host.</title>
        <authorList>
            <person name="Yang Y."/>
            <person name="Xiong J."/>
            <person name="Zhou Z."/>
            <person name="Huo F."/>
            <person name="Miao W."/>
            <person name="Ran C."/>
            <person name="Liu Y."/>
            <person name="Zhang J."/>
            <person name="Feng J."/>
            <person name="Wang M."/>
            <person name="Wang M."/>
            <person name="Wang L."/>
            <person name="Yao B."/>
        </authorList>
    </citation>
    <scope>NUCLEOTIDE SEQUENCE [LARGE SCALE GENOMIC DNA]</scope>
    <source>
        <strain evidence="3">Wuqing</strain>
    </source>
</reference>
<evidence type="ECO:0000259" key="1">
    <source>
        <dbReference type="Pfam" id="PF00078"/>
    </source>
</evidence>
<dbReference type="Proteomes" id="UP000031668">
    <property type="component" value="Unassembled WGS sequence"/>
</dbReference>
<comment type="caution">
    <text evidence="3">The sequence shown here is derived from an EMBL/GenBank/DDBJ whole genome shotgun (WGS) entry which is preliminary data.</text>
</comment>
<organism evidence="3 4">
    <name type="scientific">Thelohanellus kitauei</name>
    <name type="common">Myxosporean</name>
    <dbReference type="NCBI Taxonomy" id="669202"/>
    <lineage>
        <taxon>Eukaryota</taxon>
        <taxon>Metazoa</taxon>
        <taxon>Cnidaria</taxon>
        <taxon>Myxozoa</taxon>
        <taxon>Myxosporea</taxon>
        <taxon>Bivalvulida</taxon>
        <taxon>Platysporina</taxon>
        <taxon>Myxobolidae</taxon>
        <taxon>Thelohanellus</taxon>
    </lineage>
</organism>
<proteinExistence type="predicted"/>
<dbReference type="CDD" id="cd01647">
    <property type="entry name" value="RT_LTR"/>
    <property type="match status" value="1"/>
</dbReference>
<dbReference type="InterPro" id="IPR043128">
    <property type="entry name" value="Rev_trsase/Diguanyl_cyclase"/>
</dbReference>
<dbReference type="InterPro" id="IPR000477">
    <property type="entry name" value="RT_dom"/>
</dbReference>
<protein>
    <submittedName>
        <fullName evidence="3">Retrovirus-related Pol polyprotein from transposon opus</fullName>
    </submittedName>
</protein>
<dbReference type="PANTHER" id="PTHR33064:SF37">
    <property type="entry name" value="RIBONUCLEASE H"/>
    <property type="match status" value="1"/>
</dbReference>
<dbReference type="InterPro" id="IPR043502">
    <property type="entry name" value="DNA/RNA_pol_sf"/>
</dbReference>
<dbReference type="Pfam" id="PF00078">
    <property type="entry name" value="RVT_1"/>
    <property type="match status" value="1"/>
</dbReference>
<dbReference type="Gene3D" id="3.10.10.10">
    <property type="entry name" value="HIV Type 1 Reverse Transcriptase, subunit A, domain 1"/>
    <property type="match status" value="1"/>
</dbReference>
<dbReference type="EMBL" id="JWZT01002668">
    <property type="protein sequence ID" value="KII68919.1"/>
    <property type="molecule type" value="Genomic_DNA"/>
</dbReference>
<name>A0A0C2IU28_THEKT</name>
<accession>A0A0C2IU28</accession>
<dbReference type="PANTHER" id="PTHR33064">
    <property type="entry name" value="POL PROTEIN"/>
    <property type="match status" value="1"/>
</dbReference>
<dbReference type="InterPro" id="IPR051320">
    <property type="entry name" value="Viral_Replic_Matur_Polypro"/>
</dbReference>
<dbReference type="Gene3D" id="3.30.70.270">
    <property type="match status" value="2"/>
</dbReference>
<feature type="domain" description="Reverse transcriptase" evidence="1">
    <location>
        <begin position="5"/>
        <end position="110"/>
    </location>
</feature>
<gene>
    <name evidence="3" type="ORF">RF11_03828</name>
</gene>
<evidence type="ECO:0000313" key="3">
    <source>
        <dbReference type="EMBL" id="KII68919.1"/>
    </source>
</evidence>
<dbReference type="OMA" id="FFWHSEL"/>
<feature type="domain" description="Reverse transcriptase/retrotransposon-derived protein RNase H-like" evidence="2">
    <location>
        <begin position="166"/>
        <end position="233"/>
    </location>
</feature>
<evidence type="ECO:0000313" key="4">
    <source>
        <dbReference type="Proteomes" id="UP000031668"/>
    </source>
</evidence>
<dbReference type="InterPro" id="IPR041577">
    <property type="entry name" value="RT_RNaseH_2"/>
</dbReference>
<keyword evidence="4" id="KW-1185">Reference proteome</keyword>
<dbReference type="SUPFAM" id="SSF56672">
    <property type="entry name" value="DNA/RNA polymerases"/>
    <property type="match status" value="1"/>
</dbReference>
<sequence length="233" mass="26645">MHTNKVAIKESDRSKTSFATPSGLFQFRAMPFGLCNALATFQNLMNIVLKKYIGQSCYVYIDDIIIYNDSFEDHCQHLEMIISTLISAGLCKYRPPKSKIFCTSIKFLGNIVSQNGIRTDPMKVQAITNWPPPKSKHELQQFLGLCSYYRRYFPNFANHVSYLYKLIKNDAEWSAVLSFPDMQKKFILDIDENNSALNAVLSQKNGKSQQVIAYTSRSLSKAEKNYGTTKKEM</sequence>
<dbReference type="Pfam" id="PF17919">
    <property type="entry name" value="RT_RNaseH_2"/>
    <property type="match status" value="1"/>
</dbReference>
<evidence type="ECO:0000259" key="2">
    <source>
        <dbReference type="Pfam" id="PF17919"/>
    </source>
</evidence>
<dbReference type="OrthoDB" id="430238at2759"/>
<dbReference type="AlphaFoldDB" id="A0A0C2IU28"/>